<keyword evidence="3" id="KW-1185">Reference proteome</keyword>
<accession>A0A918MAC9</accession>
<name>A0A918MAC9_9ACTN</name>
<gene>
    <name evidence="2" type="ORF">GCM10010260_20960</name>
</gene>
<dbReference type="AlphaFoldDB" id="A0A918MAC9"/>
<dbReference type="EMBL" id="BMTD01000003">
    <property type="protein sequence ID" value="GGU87396.1"/>
    <property type="molecule type" value="Genomic_DNA"/>
</dbReference>
<proteinExistence type="predicted"/>
<sequence>MFAMAVEQQTDGCGDVLPVGPSGVQIAPAGAEPAGVVRHLARQVDLLGALRDGPAGLAGTVVRVAEQSDETPGEASGDEQNYCDRYDA</sequence>
<reference evidence="2" key="1">
    <citation type="journal article" date="2014" name="Int. J. Syst. Evol. Microbiol.">
        <title>Complete genome sequence of Corynebacterium casei LMG S-19264T (=DSM 44701T), isolated from a smear-ripened cheese.</title>
        <authorList>
            <consortium name="US DOE Joint Genome Institute (JGI-PGF)"/>
            <person name="Walter F."/>
            <person name="Albersmeier A."/>
            <person name="Kalinowski J."/>
            <person name="Ruckert C."/>
        </authorList>
    </citation>
    <scope>NUCLEOTIDE SEQUENCE</scope>
    <source>
        <strain evidence="2">JCM 4369</strain>
    </source>
</reference>
<organism evidence="2 3">
    <name type="scientific">Streptomyces filipinensis</name>
    <dbReference type="NCBI Taxonomy" id="66887"/>
    <lineage>
        <taxon>Bacteria</taxon>
        <taxon>Bacillati</taxon>
        <taxon>Actinomycetota</taxon>
        <taxon>Actinomycetes</taxon>
        <taxon>Kitasatosporales</taxon>
        <taxon>Streptomycetaceae</taxon>
        <taxon>Streptomyces</taxon>
    </lineage>
</organism>
<feature type="region of interest" description="Disordered" evidence="1">
    <location>
        <begin position="65"/>
        <end position="88"/>
    </location>
</feature>
<dbReference type="Proteomes" id="UP000618795">
    <property type="component" value="Unassembled WGS sequence"/>
</dbReference>
<protein>
    <submittedName>
        <fullName evidence="2">Uncharacterized protein</fullName>
    </submittedName>
</protein>
<reference evidence="2" key="2">
    <citation type="submission" date="2020-09" db="EMBL/GenBank/DDBJ databases">
        <authorList>
            <person name="Sun Q."/>
            <person name="Ohkuma M."/>
        </authorList>
    </citation>
    <scope>NUCLEOTIDE SEQUENCE</scope>
    <source>
        <strain evidence="2">JCM 4369</strain>
    </source>
</reference>
<evidence type="ECO:0000313" key="3">
    <source>
        <dbReference type="Proteomes" id="UP000618795"/>
    </source>
</evidence>
<comment type="caution">
    <text evidence="2">The sequence shown here is derived from an EMBL/GenBank/DDBJ whole genome shotgun (WGS) entry which is preliminary data.</text>
</comment>
<evidence type="ECO:0000256" key="1">
    <source>
        <dbReference type="SAM" id="MobiDB-lite"/>
    </source>
</evidence>
<evidence type="ECO:0000313" key="2">
    <source>
        <dbReference type="EMBL" id="GGU87396.1"/>
    </source>
</evidence>